<dbReference type="RefSeq" id="WP_210159513.1">
    <property type="nucleotide sequence ID" value="NZ_JAFCNB010000029.1"/>
</dbReference>
<evidence type="ECO:0008006" key="3">
    <source>
        <dbReference type="Google" id="ProtNLM"/>
    </source>
</evidence>
<sequence length="82" mass="8958">MLARQGVGVHVVLAGPVDTDMSRDLDIPKTARESVARAILDGVEKDEEDIFPDPVAEAIAENWRSGVTKPLERQFAVFADQP</sequence>
<evidence type="ECO:0000313" key="2">
    <source>
        <dbReference type="Proteomes" id="UP000674234"/>
    </source>
</evidence>
<keyword evidence="2" id="KW-1185">Reference proteome</keyword>
<evidence type="ECO:0000313" key="1">
    <source>
        <dbReference type="EMBL" id="MBP2708251.1"/>
    </source>
</evidence>
<dbReference type="Proteomes" id="UP000674234">
    <property type="component" value="Unassembled WGS sequence"/>
</dbReference>
<organism evidence="1 2">
    <name type="scientific">Microbispora oryzae</name>
    <dbReference type="NCBI Taxonomy" id="2806554"/>
    <lineage>
        <taxon>Bacteria</taxon>
        <taxon>Bacillati</taxon>
        <taxon>Actinomycetota</taxon>
        <taxon>Actinomycetes</taxon>
        <taxon>Streptosporangiales</taxon>
        <taxon>Streptosporangiaceae</taxon>
        <taxon>Microbispora</taxon>
    </lineage>
</organism>
<gene>
    <name evidence="1" type="ORF">JOL79_31175</name>
</gene>
<accession>A0A941ALK9</accession>
<dbReference type="AlphaFoldDB" id="A0A941ALK9"/>
<proteinExistence type="predicted"/>
<comment type="caution">
    <text evidence="1">The sequence shown here is derived from an EMBL/GenBank/DDBJ whole genome shotgun (WGS) entry which is preliminary data.</text>
</comment>
<dbReference type="EMBL" id="JAFCNB010000029">
    <property type="protein sequence ID" value="MBP2708251.1"/>
    <property type="molecule type" value="Genomic_DNA"/>
</dbReference>
<protein>
    <recommendedName>
        <fullName evidence="3">SDR family NAD(P)-dependent oxidoreductase</fullName>
    </recommendedName>
</protein>
<name>A0A941ALK9_9ACTN</name>
<reference evidence="1" key="1">
    <citation type="submission" date="2021-02" db="EMBL/GenBank/DDBJ databases">
        <title>Draft genome sequence of Microbispora sp. RL4-1S isolated from rice leaves in Thailand.</title>
        <authorList>
            <person name="Muangham S."/>
            <person name="Duangmal K."/>
        </authorList>
    </citation>
    <scope>NUCLEOTIDE SEQUENCE</scope>
    <source>
        <strain evidence="1">RL4-1S</strain>
    </source>
</reference>